<keyword evidence="1" id="KW-0812">Transmembrane</keyword>
<dbReference type="EMBL" id="PGCK01000011">
    <property type="protein sequence ID" value="MCD1295844.1"/>
    <property type="molecule type" value="Genomic_DNA"/>
</dbReference>
<reference evidence="2 3" key="1">
    <citation type="submission" date="2017-11" db="EMBL/GenBank/DDBJ databases">
        <title>Isolation and Characterization of Family Methanocellaceae Species from Potential Methane Hydrate Area Offshore Southwestern Taiwan.</title>
        <authorList>
            <person name="Zhang W.-L."/>
            <person name="Chen W.-C."/>
            <person name="Lai M.-C."/>
            <person name="Chen S.-C."/>
        </authorList>
    </citation>
    <scope>NUCLEOTIDE SEQUENCE [LARGE SCALE GENOMIC DNA]</scope>
    <source>
        <strain evidence="2 3">CWC-04</strain>
    </source>
</reference>
<accession>A0AAP2W830</accession>
<dbReference type="RefSeq" id="WP_230742701.1">
    <property type="nucleotide sequence ID" value="NZ_PGCK01000011.1"/>
</dbReference>
<feature type="transmembrane region" description="Helical" evidence="1">
    <location>
        <begin position="12"/>
        <end position="32"/>
    </location>
</feature>
<protein>
    <submittedName>
        <fullName evidence="2">Uncharacterized protein</fullName>
    </submittedName>
</protein>
<dbReference type="AlphaFoldDB" id="A0AAP2W830"/>
<sequence length="187" mass="19974">MLTEEKYVKAIKAGIICGAALIFLTIINSLIVNVVGGTDFNDDAISWADNYTSNENITMSMPEPSAGNTALLSVVYLLFMSLTLIVFLISGMLSVKFAAEYINTKSDAAGIGAFSAVVAEIIHRPVAIIVDMALSLFSSFNIVSVDAILSTMIGHVICCFPVTLLPGMILAVIGAIAYKIMKLDREE</sequence>
<organism evidence="2 3">
    <name type="scientific">Methanooceanicella nereidis</name>
    <dbReference type="NCBI Taxonomy" id="2052831"/>
    <lineage>
        <taxon>Archaea</taxon>
        <taxon>Methanobacteriati</taxon>
        <taxon>Methanobacteriota</taxon>
        <taxon>Stenosarchaea group</taxon>
        <taxon>Methanomicrobia</taxon>
        <taxon>Methanocellales</taxon>
        <taxon>Methanocellaceae</taxon>
        <taxon>Methanooceanicella</taxon>
    </lineage>
</organism>
<keyword evidence="3" id="KW-1185">Reference proteome</keyword>
<keyword evidence="1" id="KW-0472">Membrane</keyword>
<evidence type="ECO:0000256" key="1">
    <source>
        <dbReference type="SAM" id="Phobius"/>
    </source>
</evidence>
<comment type="caution">
    <text evidence="2">The sequence shown here is derived from an EMBL/GenBank/DDBJ whole genome shotgun (WGS) entry which is preliminary data.</text>
</comment>
<dbReference type="Proteomes" id="UP001320159">
    <property type="component" value="Unassembled WGS sequence"/>
</dbReference>
<evidence type="ECO:0000313" key="2">
    <source>
        <dbReference type="EMBL" id="MCD1295844.1"/>
    </source>
</evidence>
<gene>
    <name evidence="2" type="ORF">CUJ83_12645</name>
</gene>
<feature type="transmembrane region" description="Helical" evidence="1">
    <location>
        <begin position="152"/>
        <end position="178"/>
    </location>
</feature>
<name>A0AAP2W830_9EURY</name>
<feature type="transmembrane region" description="Helical" evidence="1">
    <location>
        <begin position="111"/>
        <end position="140"/>
    </location>
</feature>
<proteinExistence type="predicted"/>
<evidence type="ECO:0000313" key="3">
    <source>
        <dbReference type="Proteomes" id="UP001320159"/>
    </source>
</evidence>
<keyword evidence="1" id="KW-1133">Transmembrane helix</keyword>
<feature type="transmembrane region" description="Helical" evidence="1">
    <location>
        <begin position="70"/>
        <end position="99"/>
    </location>
</feature>